<sequence length="63" mass="6881">MRTFPPSTLQCGVILGNAGKPRGTVSQESVGIRMPVREVSIADSHTRTIHNRNSTHTRARALI</sequence>
<organism evidence="1">
    <name type="scientific">Anguilla anguilla</name>
    <name type="common">European freshwater eel</name>
    <name type="synonym">Muraena anguilla</name>
    <dbReference type="NCBI Taxonomy" id="7936"/>
    <lineage>
        <taxon>Eukaryota</taxon>
        <taxon>Metazoa</taxon>
        <taxon>Chordata</taxon>
        <taxon>Craniata</taxon>
        <taxon>Vertebrata</taxon>
        <taxon>Euteleostomi</taxon>
        <taxon>Actinopterygii</taxon>
        <taxon>Neopterygii</taxon>
        <taxon>Teleostei</taxon>
        <taxon>Anguilliformes</taxon>
        <taxon>Anguillidae</taxon>
        <taxon>Anguilla</taxon>
    </lineage>
</organism>
<accession>A0A0E9Q9P9</accession>
<dbReference type="AlphaFoldDB" id="A0A0E9Q9P9"/>
<evidence type="ECO:0000313" key="1">
    <source>
        <dbReference type="EMBL" id="JAH12818.1"/>
    </source>
</evidence>
<reference evidence="1" key="1">
    <citation type="submission" date="2014-11" db="EMBL/GenBank/DDBJ databases">
        <authorList>
            <person name="Amaro Gonzalez C."/>
        </authorList>
    </citation>
    <scope>NUCLEOTIDE SEQUENCE</scope>
</reference>
<proteinExistence type="predicted"/>
<name>A0A0E9Q9P9_ANGAN</name>
<reference evidence="1" key="2">
    <citation type="journal article" date="2015" name="Fish Shellfish Immunol.">
        <title>Early steps in the European eel (Anguilla anguilla)-Vibrio vulnificus interaction in the gills: Role of the RtxA13 toxin.</title>
        <authorList>
            <person name="Callol A."/>
            <person name="Pajuelo D."/>
            <person name="Ebbesson L."/>
            <person name="Teles M."/>
            <person name="MacKenzie S."/>
            <person name="Amaro C."/>
        </authorList>
    </citation>
    <scope>NUCLEOTIDE SEQUENCE</scope>
</reference>
<protein>
    <submittedName>
        <fullName evidence="1">Uncharacterized protein</fullName>
    </submittedName>
</protein>
<dbReference type="EMBL" id="GBXM01095759">
    <property type="protein sequence ID" value="JAH12818.1"/>
    <property type="molecule type" value="Transcribed_RNA"/>
</dbReference>